<gene>
    <name evidence="1" type="ORF">RRG08_008477</name>
</gene>
<comment type="caution">
    <text evidence="1">The sequence shown here is derived from an EMBL/GenBank/DDBJ whole genome shotgun (WGS) entry which is preliminary data.</text>
</comment>
<sequence>MEYHPDPKKFNIFSTGPKPITSDVKSLTFSYNKNTNTTCRGSVLYRFTVSRLSRFTMGSELRRSQAWHRPYSVQPTVSSACASLVWLFSFRDSFQSPEFQISIVQGRTRHQFLPEPSSRDAGNMEPVPAVVTFTADLSLKQRPSATYALPA</sequence>
<dbReference type="Proteomes" id="UP001283361">
    <property type="component" value="Unassembled WGS sequence"/>
</dbReference>
<keyword evidence="2" id="KW-1185">Reference proteome</keyword>
<dbReference type="AlphaFoldDB" id="A0AAE1DBQ8"/>
<protein>
    <submittedName>
        <fullName evidence="1">Uncharacterized protein</fullName>
    </submittedName>
</protein>
<evidence type="ECO:0000313" key="2">
    <source>
        <dbReference type="Proteomes" id="UP001283361"/>
    </source>
</evidence>
<proteinExistence type="predicted"/>
<accession>A0AAE1DBQ8</accession>
<name>A0AAE1DBQ8_9GAST</name>
<evidence type="ECO:0000313" key="1">
    <source>
        <dbReference type="EMBL" id="KAK3764597.1"/>
    </source>
</evidence>
<dbReference type="EMBL" id="JAWDGP010004422">
    <property type="protein sequence ID" value="KAK3764597.1"/>
    <property type="molecule type" value="Genomic_DNA"/>
</dbReference>
<reference evidence="1" key="1">
    <citation type="journal article" date="2023" name="G3 (Bethesda)">
        <title>A reference genome for the long-term kleptoplast-retaining sea slug Elysia crispata morphotype clarki.</title>
        <authorList>
            <person name="Eastman K.E."/>
            <person name="Pendleton A.L."/>
            <person name="Shaikh M.A."/>
            <person name="Suttiyut T."/>
            <person name="Ogas R."/>
            <person name="Tomko P."/>
            <person name="Gavelis G."/>
            <person name="Widhalm J.R."/>
            <person name="Wisecaver J.H."/>
        </authorList>
    </citation>
    <scope>NUCLEOTIDE SEQUENCE</scope>
    <source>
        <strain evidence="1">ECLA1</strain>
    </source>
</reference>
<organism evidence="1 2">
    <name type="scientific">Elysia crispata</name>
    <name type="common">lettuce slug</name>
    <dbReference type="NCBI Taxonomy" id="231223"/>
    <lineage>
        <taxon>Eukaryota</taxon>
        <taxon>Metazoa</taxon>
        <taxon>Spiralia</taxon>
        <taxon>Lophotrochozoa</taxon>
        <taxon>Mollusca</taxon>
        <taxon>Gastropoda</taxon>
        <taxon>Heterobranchia</taxon>
        <taxon>Euthyneura</taxon>
        <taxon>Panpulmonata</taxon>
        <taxon>Sacoglossa</taxon>
        <taxon>Placobranchoidea</taxon>
        <taxon>Plakobranchidae</taxon>
        <taxon>Elysia</taxon>
    </lineage>
</organism>